<keyword evidence="8" id="KW-0812">Transmembrane</keyword>
<reference evidence="12 13" key="1">
    <citation type="submission" date="2019-02" db="EMBL/GenBank/DDBJ databases">
        <title>Marinobacter halodurans sp. nov., a marine bacterium isolated from sea tidal flat.</title>
        <authorList>
            <person name="Yoo Y."/>
            <person name="Lee D.W."/>
            <person name="Kim B.S."/>
            <person name="Kim J.-J."/>
        </authorList>
    </citation>
    <scope>NUCLEOTIDE SEQUENCE [LARGE SCALE GENOMIC DNA]</scope>
    <source>
        <strain evidence="12 13">YJ-S3-2</strain>
    </source>
</reference>
<dbReference type="SMART" id="SM00388">
    <property type="entry name" value="HisKA"/>
    <property type="match status" value="1"/>
</dbReference>
<protein>
    <recommendedName>
        <fullName evidence="3">histidine kinase</fullName>
        <ecNumber evidence="3">2.7.13.3</ecNumber>
    </recommendedName>
</protein>
<evidence type="ECO:0000256" key="4">
    <source>
        <dbReference type="ARBA" id="ARBA00022553"/>
    </source>
</evidence>
<dbReference type="SUPFAM" id="SSF47384">
    <property type="entry name" value="Homodimeric domain of signal transducing histidine kinase"/>
    <property type="match status" value="1"/>
</dbReference>
<dbReference type="Proteomes" id="UP000313645">
    <property type="component" value="Unassembled WGS sequence"/>
</dbReference>
<keyword evidence="13" id="KW-1185">Reference proteome</keyword>
<feature type="transmembrane region" description="Helical" evidence="8">
    <location>
        <begin position="9"/>
        <end position="31"/>
    </location>
</feature>
<evidence type="ECO:0000313" key="13">
    <source>
        <dbReference type="Proteomes" id="UP000313645"/>
    </source>
</evidence>
<dbReference type="Gene3D" id="3.30.565.10">
    <property type="entry name" value="Histidine kinase-like ATPase, C-terminal domain"/>
    <property type="match status" value="1"/>
</dbReference>
<dbReference type="SUPFAM" id="SSF52172">
    <property type="entry name" value="CheY-like"/>
    <property type="match status" value="1"/>
</dbReference>
<dbReference type="Gene3D" id="3.30.450.20">
    <property type="entry name" value="PAS domain"/>
    <property type="match status" value="1"/>
</dbReference>
<dbReference type="Gene3D" id="6.10.340.10">
    <property type="match status" value="1"/>
</dbReference>
<dbReference type="InterPro" id="IPR036097">
    <property type="entry name" value="HisK_dim/P_sf"/>
</dbReference>
<keyword evidence="6" id="KW-0418">Kinase</keyword>
<dbReference type="Pfam" id="PF02518">
    <property type="entry name" value="HATPase_c"/>
    <property type="match status" value="1"/>
</dbReference>
<dbReference type="PROSITE" id="PS50110">
    <property type="entry name" value="RESPONSE_REGULATORY"/>
    <property type="match status" value="1"/>
</dbReference>
<evidence type="ECO:0000256" key="2">
    <source>
        <dbReference type="ARBA" id="ARBA00004370"/>
    </source>
</evidence>
<organism evidence="12 13">
    <name type="scientific">Marinobacter halodurans</name>
    <dbReference type="NCBI Taxonomy" id="2528979"/>
    <lineage>
        <taxon>Bacteria</taxon>
        <taxon>Pseudomonadati</taxon>
        <taxon>Pseudomonadota</taxon>
        <taxon>Gammaproteobacteria</taxon>
        <taxon>Pseudomonadales</taxon>
        <taxon>Marinobacteraceae</taxon>
        <taxon>Marinobacter</taxon>
    </lineage>
</organism>
<evidence type="ECO:0000256" key="5">
    <source>
        <dbReference type="ARBA" id="ARBA00022679"/>
    </source>
</evidence>
<evidence type="ECO:0000256" key="1">
    <source>
        <dbReference type="ARBA" id="ARBA00000085"/>
    </source>
</evidence>
<dbReference type="SUPFAM" id="SSF55874">
    <property type="entry name" value="ATPase domain of HSP90 chaperone/DNA topoisomerase II/histidine kinase"/>
    <property type="match status" value="1"/>
</dbReference>
<keyword evidence="4 7" id="KW-0597">Phosphoprotein</keyword>
<dbReference type="InterPro" id="IPR003660">
    <property type="entry name" value="HAMP_dom"/>
</dbReference>
<dbReference type="PROSITE" id="PS50885">
    <property type="entry name" value="HAMP"/>
    <property type="match status" value="1"/>
</dbReference>
<dbReference type="RefSeq" id="WP_131479433.1">
    <property type="nucleotide sequence ID" value="NZ_SJDL01000005.1"/>
</dbReference>
<sequence length="835" mass="92995">MRWTLQNQALLAFGIGICLVAGLILVTWHSLNQTRSAVNEFEGLLIPEIRNALTLSEEAAQIVAMAPYLASAGRPMQLQTERQRLSHRYELAYSLSEQLQNPEVREQLQASLADIRADLNRLADLVNDELFLREDLFAAQFEVDQRARARSGVDRATLDPWPSLQRFYLSITHPDQYVDRSLQELGSLASTLPGRDDYRDWLTLAADDHRQLQRIEQGKAFLLARLRAHSEQLTQQTNNFATDIQNVVLGQQQTVSAQVTRALVLTVGLALVLMAAIGVHYANNRRLTRDLAVVIEDMGYLSRGEAAPAHIAIKRRDEIGDLAAAYDIFRDHARAAERTSQELDAQKTLLETTFNQIQDGLSVFSAEGELVTWNRRYLEIFDFAPDQLRPGMRLDEVQRLMSRKRFRNLNLQQESIDIQSLNEARHRSVQSFERHYDDGQIVEFRSQPMPNGGFVTLYSDLTERRVAEQQLQQSQKMEVLGQLTGGVAHDFNNLLAALMGNLQLLDQLPDLSERGRKYLERALNVSERGAQLVQRLLAFSRKQRLRPEVVVVDEVLAGMAELLEYSVSGRIQLDLDLGAPEATIDIDPSQLENAILNLALNSAAAIPSSGHIRIQTRLGAPGRLVIRVIDTGTGIPPSMQKRVLEPFFTTKPAGQGSGLGLSTVYGFVQQSGGDFQLESAPRQGTTITLSWPLAQDAGTDHPAAALDPLPFDTTRGVAIVEDDRSVRDALVDLFEARGLDVVGFEHGEHFIDWARHRDAAVGLLVSDVNLGGHLTGLDVVTMAHSCWPETTCLLMSGLPRAMLERELGLDIHWPLVQKPLTAAMFRELFPGLGPA</sequence>
<evidence type="ECO:0000259" key="9">
    <source>
        <dbReference type="PROSITE" id="PS50109"/>
    </source>
</evidence>
<dbReference type="PANTHER" id="PTHR43065">
    <property type="entry name" value="SENSOR HISTIDINE KINASE"/>
    <property type="match status" value="1"/>
</dbReference>
<dbReference type="Gene3D" id="1.10.287.130">
    <property type="match status" value="1"/>
</dbReference>
<keyword evidence="8" id="KW-0472">Membrane</keyword>
<comment type="caution">
    <text evidence="12">The sequence shown here is derived from an EMBL/GenBank/DDBJ whole genome shotgun (WGS) entry which is preliminary data.</text>
</comment>
<dbReference type="EC" id="2.7.13.3" evidence="3"/>
<keyword evidence="8" id="KW-1133">Transmembrane helix</keyword>
<keyword evidence="5" id="KW-0808">Transferase</keyword>
<dbReference type="PANTHER" id="PTHR43065:SF42">
    <property type="entry name" value="TWO-COMPONENT SENSOR PPRA"/>
    <property type="match status" value="1"/>
</dbReference>
<evidence type="ECO:0000259" key="10">
    <source>
        <dbReference type="PROSITE" id="PS50110"/>
    </source>
</evidence>
<feature type="domain" description="HAMP" evidence="11">
    <location>
        <begin position="285"/>
        <end position="338"/>
    </location>
</feature>
<feature type="modified residue" description="4-aspartylphosphate" evidence="7">
    <location>
        <position position="767"/>
    </location>
</feature>
<dbReference type="InterPro" id="IPR003594">
    <property type="entry name" value="HATPase_dom"/>
</dbReference>
<dbReference type="InterPro" id="IPR036890">
    <property type="entry name" value="HATPase_C_sf"/>
</dbReference>
<dbReference type="InterPro" id="IPR004358">
    <property type="entry name" value="Sig_transdc_His_kin-like_C"/>
</dbReference>
<dbReference type="EMBL" id="SJDL01000005">
    <property type="protein sequence ID" value="TBW58096.1"/>
    <property type="molecule type" value="Genomic_DNA"/>
</dbReference>
<proteinExistence type="predicted"/>
<dbReference type="CDD" id="cd00082">
    <property type="entry name" value="HisKA"/>
    <property type="match status" value="1"/>
</dbReference>
<dbReference type="Pfam" id="PF12860">
    <property type="entry name" value="PAS_7"/>
    <property type="match status" value="1"/>
</dbReference>
<evidence type="ECO:0000259" key="11">
    <source>
        <dbReference type="PROSITE" id="PS50885"/>
    </source>
</evidence>
<accession>A0ABY1ZNK2</accession>
<dbReference type="PRINTS" id="PR00344">
    <property type="entry name" value="BCTRLSENSOR"/>
</dbReference>
<feature type="domain" description="Histidine kinase" evidence="9">
    <location>
        <begin position="486"/>
        <end position="695"/>
    </location>
</feature>
<evidence type="ECO:0000256" key="7">
    <source>
        <dbReference type="PROSITE-ProRule" id="PRU00169"/>
    </source>
</evidence>
<evidence type="ECO:0000256" key="8">
    <source>
        <dbReference type="SAM" id="Phobius"/>
    </source>
</evidence>
<evidence type="ECO:0000256" key="3">
    <source>
        <dbReference type="ARBA" id="ARBA00012438"/>
    </source>
</evidence>
<dbReference type="InterPro" id="IPR001789">
    <property type="entry name" value="Sig_transdc_resp-reg_receiver"/>
</dbReference>
<gene>
    <name evidence="12" type="ORF">EZI54_04365</name>
</gene>
<comment type="catalytic activity">
    <reaction evidence="1">
        <text>ATP + protein L-histidine = ADP + protein N-phospho-L-histidine.</text>
        <dbReference type="EC" id="2.7.13.3"/>
    </reaction>
</comment>
<name>A0ABY1ZNK2_9GAMM</name>
<evidence type="ECO:0000256" key="6">
    <source>
        <dbReference type="ARBA" id="ARBA00022777"/>
    </source>
</evidence>
<dbReference type="SMART" id="SM00387">
    <property type="entry name" value="HATPase_c"/>
    <property type="match status" value="1"/>
</dbReference>
<dbReference type="Gene3D" id="3.40.50.2300">
    <property type="match status" value="1"/>
</dbReference>
<dbReference type="InterPro" id="IPR003661">
    <property type="entry name" value="HisK_dim/P_dom"/>
</dbReference>
<dbReference type="SUPFAM" id="SSF55785">
    <property type="entry name" value="PYP-like sensor domain (PAS domain)"/>
    <property type="match status" value="1"/>
</dbReference>
<feature type="transmembrane region" description="Helical" evidence="8">
    <location>
        <begin position="262"/>
        <end position="282"/>
    </location>
</feature>
<dbReference type="InterPro" id="IPR035965">
    <property type="entry name" value="PAS-like_dom_sf"/>
</dbReference>
<dbReference type="Pfam" id="PF00512">
    <property type="entry name" value="HisKA"/>
    <property type="match status" value="1"/>
</dbReference>
<comment type="subcellular location">
    <subcellularLocation>
        <location evidence="2">Membrane</location>
    </subcellularLocation>
</comment>
<dbReference type="Pfam" id="PF00072">
    <property type="entry name" value="Response_reg"/>
    <property type="match status" value="1"/>
</dbReference>
<dbReference type="InterPro" id="IPR011006">
    <property type="entry name" value="CheY-like_superfamily"/>
</dbReference>
<dbReference type="InterPro" id="IPR005467">
    <property type="entry name" value="His_kinase_dom"/>
</dbReference>
<feature type="domain" description="Response regulatory" evidence="10">
    <location>
        <begin position="716"/>
        <end position="835"/>
    </location>
</feature>
<dbReference type="PROSITE" id="PS50109">
    <property type="entry name" value="HIS_KIN"/>
    <property type="match status" value="1"/>
</dbReference>
<evidence type="ECO:0000313" key="12">
    <source>
        <dbReference type="EMBL" id="TBW58096.1"/>
    </source>
</evidence>